<feature type="region of interest" description="Disordered" evidence="1">
    <location>
        <begin position="143"/>
        <end position="193"/>
    </location>
</feature>
<accession>A0A4Q9KPS0</accession>
<dbReference type="OrthoDB" id="5916883at2"/>
<gene>
    <name evidence="2" type="ORF">ET996_01410</name>
</gene>
<evidence type="ECO:0000256" key="1">
    <source>
        <dbReference type="SAM" id="MobiDB-lite"/>
    </source>
</evidence>
<sequence>MASAGFVRASSGVALSHDQALVELGKAARELLLEVAATYRATISYHQLGVDVQRAAGIRAGHTPGWLVEVLTTVVHVCHRLAEPPLTSLVVGATDGLVGPAYDEVPRTEGLPPFADADARELGAAAGRLECYRRYAPSVPADAVPTLVSPDAAQRTPSLRSARPTRASGQAGSAKPVRAARASVAPRARRDPDSNPAPFVLCSSCFIQTPPGDECQNCGAPLK</sequence>
<evidence type="ECO:0000313" key="3">
    <source>
        <dbReference type="Proteomes" id="UP000291933"/>
    </source>
</evidence>
<name>A0A4Q9KPS0_PROTD</name>
<dbReference type="AlphaFoldDB" id="A0A4Q9KPS0"/>
<evidence type="ECO:0000313" key="2">
    <source>
        <dbReference type="EMBL" id="TBT96345.1"/>
    </source>
</evidence>
<dbReference type="EMBL" id="SDMR01000001">
    <property type="protein sequence ID" value="TBT96345.1"/>
    <property type="molecule type" value="Genomic_DNA"/>
</dbReference>
<keyword evidence="3" id="KW-1185">Reference proteome</keyword>
<reference evidence="2 3" key="1">
    <citation type="submission" date="2019-01" db="EMBL/GenBank/DDBJ databases">
        <title>Lactibacter flavus gen. nov., sp. nov., a novel bacterium of the family Propionibacteriaceae isolated from raw milk and dairy products.</title>
        <authorList>
            <person name="Huptas C."/>
            <person name="Wenning M."/>
            <person name="Breitenwieser F."/>
            <person name="Doll E."/>
            <person name="Von Neubeck M."/>
            <person name="Busse H.-J."/>
            <person name="Scherer S."/>
        </authorList>
    </citation>
    <scope>NUCLEOTIDE SEQUENCE [LARGE SCALE GENOMIC DNA]</scope>
    <source>
        <strain evidence="2 3">DSM 22130</strain>
    </source>
</reference>
<organism evidence="2 3">
    <name type="scientific">Propioniciclava tarda</name>
    <dbReference type="NCBI Taxonomy" id="433330"/>
    <lineage>
        <taxon>Bacteria</taxon>
        <taxon>Bacillati</taxon>
        <taxon>Actinomycetota</taxon>
        <taxon>Actinomycetes</taxon>
        <taxon>Propionibacteriales</taxon>
        <taxon>Propionibacteriaceae</taxon>
        <taxon>Propioniciclava</taxon>
    </lineage>
</organism>
<proteinExistence type="predicted"/>
<feature type="compositionally biased region" description="Low complexity" evidence="1">
    <location>
        <begin position="173"/>
        <end position="186"/>
    </location>
</feature>
<protein>
    <submittedName>
        <fullName evidence="2">Uncharacterized protein</fullName>
    </submittedName>
</protein>
<dbReference type="RefSeq" id="WP_131170757.1">
    <property type="nucleotide sequence ID" value="NZ_FXTL01000001.1"/>
</dbReference>
<dbReference type="Proteomes" id="UP000291933">
    <property type="component" value="Unassembled WGS sequence"/>
</dbReference>
<comment type="caution">
    <text evidence="2">The sequence shown here is derived from an EMBL/GenBank/DDBJ whole genome shotgun (WGS) entry which is preliminary data.</text>
</comment>